<protein>
    <submittedName>
        <fullName evidence="1">Uncharacterized protein</fullName>
    </submittedName>
</protein>
<evidence type="ECO:0000313" key="2">
    <source>
        <dbReference type="Proteomes" id="UP001177021"/>
    </source>
</evidence>
<sequence length="1047" mass="118134">MDSRWLHEEGRGRADTFTGSQSRGSAPNSSHSSLSHSERPSAHATERESEPGVNSVVLHDNNDIISTPSMVANRRNSVGPNEPGVTRTVDTPRLALSARSNMRASRQITPLLTEVVHPEQMETHMEKKRRVDRVARCANKLQRWGKGKRVKFKQEIEECVREMEALRDNQGEVESGRFQECSNKHATLLVQKEGYWKQRAKMHWLQEGDLNTRFFHMSASSRSKKKKITNLMDDAGTIVHTQEDLCGVAKNYFNALFRNISGIHEPVLNLIQQRVTEEDNHSLMAPLTKIELQQALFQMHPDKSPGPDGFNPAFYQRFWEHCGDDIFVAASSWLDRGYFPSSINETNICLIPKCDNPTSMKDLRPISLCNVLYKIVSKVLANRLKLCLDKCVSQEQSAFVEGRSILDNALIATEVIHAMKRKTRGYRGELALKIDISKAYDKVDWGFLRGMLVKMGFGEKWIQWMMMCVSSVNYSVLMNFDKVGPITPGRGLRQGDPLSPYLFILVAEGLTALIHQAVSRGDIHGVRICRGAPEVSHLLFADDCFLFCRANVAEVTQLLSILQTYEQASGQEINLSKSEVFISRNMSQAAQADLAGILGVRHVLGTGIYLGLPSMVGRSKKAIFSYIKDRIWKRINSWRGRALSKAGKEIMIKSVLQAIPTYVMSMFILPSSFIDDIEKMINAFWWGGGNGNSKGIHWLAWERLACPKDKGGLGFRNFEAFNMAMVAKQAWKILQNPDTLVARLIKARGCIPTRRRLLERHVDCDVHCPLCEDEVEDDVHAFFTCASAQFSWQAAGLSSVLGSAACQQGSAADRVFAVCRNDDYATIGKVAMLLWSIWQNRNDKIWNDNLRSPIQIGRAAFDQWNEWIAVHKLRSNDDQEDPPVSTIRWEKPRIGWLKCNVDAAFFVGAGRTAMGACFRNNSGEFMAGITQWQQMTLSTEEGEAWALLQAMNEAKSRGFESVQFESDSQVLVDAIHTKRRGNSEFLSIVNEIILVMLSCVNFEVKFIRRQVNSVAHNLARAANSWTSFHRFEIIPSCIELLIINEMQ</sequence>
<dbReference type="EMBL" id="CASHSV030000132">
    <property type="protein sequence ID" value="CAJ2651365.1"/>
    <property type="molecule type" value="Genomic_DNA"/>
</dbReference>
<accession>A0ACB0K304</accession>
<evidence type="ECO:0000313" key="1">
    <source>
        <dbReference type="EMBL" id="CAJ2651365.1"/>
    </source>
</evidence>
<keyword evidence="2" id="KW-1185">Reference proteome</keyword>
<comment type="caution">
    <text evidence="1">The sequence shown here is derived from an EMBL/GenBank/DDBJ whole genome shotgun (WGS) entry which is preliminary data.</text>
</comment>
<proteinExistence type="predicted"/>
<dbReference type="Proteomes" id="UP001177021">
    <property type="component" value="Unassembled WGS sequence"/>
</dbReference>
<organism evidence="1 2">
    <name type="scientific">Trifolium pratense</name>
    <name type="common">Red clover</name>
    <dbReference type="NCBI Taxonomy" id="57577"/>
    <lineage>
        <taxon>Eukaryota</taxon>
        <taxon>Viridiplantae</taxon>
        <taxon>Streptophyta</taxon>
        <taxon>Embryophyta</taxon>
        <taxon>Tracheophyta</taxon>
        <taxon>Spermatophyta</taxon>
        <taxon>Magnoliopsida</taxon>
        <taxon>eudicotyledons</taxon>
        <taxon>Gunneridae</taxon>
        <taxon>Pentapetalae</taxon>
        <taxon>rosids</taxon>
        <taxon>fabids</taxon>
        <taxon>Fabales</taxon>
        <taxon>Fabaceae</taxon>
        <taxon>Papilionoideae</taxon>
        <taxon>50 kb inversion clade</taxon>
        <taxon>NPAAA clade</taxon>
        <taxon>Hologalegina</taxon>
        <taxon>IRL clade</taxon>
        <taxon>Trifolieae</taxon>
        <taxon>Trifolium</taxon>
    </lineage>
</organism>
<reference evidence="1" key="1">
    <citation type="submission" date="2023-10" db="EMBL/GenBank/DDBJ databases">
        <authorList>
            <person name="Rodriguez Cubillos JULIANA M."/>
            <person name="De Vega J."/>
        </authorList>
    </citation>
    <scope>NUCLEOTIDE SEQUENCE</scope>
</reference>
<gene>
    <name evidence="1" type="ORF">MILVUS5_LOCUS19012</name>
</gene>
<name>A0ACB0K304_TRIPR</name>